<name>A0A0G0M7H5_9BACT</name>
<organism evidence="3 4">
    <name type="scientific">Candidatus Shapirobacteria bacterium GW2011_GWE2_38_30</name>
    <dbReference type="NCBI Taxonomy" id="1618490"/>
    <lineage>
        <taxon>Bacteria</taxon>
        <taxon>Candidatus Shapironibacteriota</taxon>
    </lineage>
</organism>
<dbReference type="InterPro" id="IPR019734">
    <property type="entry name" value="TPR_rpt"/>
</dbReference>
<proteinExistence type="predicted"/>
<dbReference type="AlphaFoldDB" id="A0A0G0M7H5"/>
<keyword evidence="2" id="KW-0812">Transmembrane</keyword>
<accession>A0A0G0M7H5</accession>
<dbReference type="Proteomes" id="UP000034406">
    <property type="component" value="Unassembled WGS sequence"/>
</dbReference>
<evidence type="ECO:0000256" key="1">
    <source>
        <dbReference type="PROSITE-ProRule" id="PRU00339"/>
    </source>
</evidence>
<dbReference type="STRING" id="1618490.US90_C0014G0016"/>
<comment type="caution">
    <text evidence="3">The sequence shown here is derived from an EMBL/GenBank/DDBJ whole genome shotgun (WGS) entry which is preliminary data.</text>
</comment>
<keyword evidence="2" id="KW-0472">Membrane</keyword>
<sequence length="156" mass="17767">MSLKKVSLFYLGIGLLSGLIILNSYFLYLNPSNPILTAKRKMASLSKGEQYIGRLQLWQIYAQAGDWAGAAKLEPQLDLSDYSYYKDSHQPEIVKKNLNQLMTKPNKTPDDWIQLSQYYLLIGNTTKARDALTQAQKLDPVRTDLESLIQLFPLQP</sequence>
<evidence type="ECO:0000256" key="2">
    <source>
        <dbReference type="SAM" id="Phobius"/>
    </source>
</evidence>
<evidence type="ECO:0000313" key="3">
    <source>
        <dbReference type="EMBL" id="KKQ69624.1"/>
    </source>
</evidence>
<feature type="repeat" description="TPR" evidence="1">
    <location>
        <begin position="109"/>
        <end position="142"/>
    </location>
</feature>
<reference evidence="3 4" key="1">
    <citation type="journal article" date="2015" name="Nature">
        <title>rRNA introns, odd ribosomes, and small enigmatic genomes across a large radiation of phyla.</title>
        <authorList>
            <person name="Brown C.T."/>
            <person name="Hug L.A."/>
            <person name="Thomas B.C."/>
            <person name="Sharon I."/>
            <person name="Castelle C.J."/>
            <person name="Singh A."/>
            <person name="Wilkins M.J."/>
            <person name="Williams K.H."/>
            <person name="Banfield J.F."/>
        </authorList>
    </citation>
    <scope>NUCLEOTIDE SEQUENCE [LARGE SCALE GENOMIC DNA]</scope>
</reference>
<feature type="transmembrane region" description="Helical" evidence="2">
    <location>
        <begin position="7"/>
        <end position="28"/>
    </location>
</feature>
<dbReference type="PROSITE" id="PS50005">
    <property type="entry name" value="TPR"/>
    <property type="match status" value="1"/>
</dbReference>
<keyword evidence="2" id="KW-1133">Transmembrane helix</keyword>
<dbReference type="EMBL" id="LBUT01000014">
    <property type="protein sequence ID" value="KKQ69624.1"/>
    <property type="molecule type" value="Genomic_DNA"/>
</dbReference>
<evidence type="ECO:0000313" key="4">
    <source>
        <dbReference type="Proteomes" id="UP000034406"/>
    </source>
</evidence>
<keyword evidence="1" id="KW-0802">TPR repeat</keyword>
<gene>
    <name evidence="3" type="ORF">US90_C0014G0016</name>
</gene>
<protein>
    <submittedName>
        <fullName evidence="3">Uncharacterized protein</fullName>
    </submittedName>
</protein>